<evidence type="ECO:0000313" key="1">
    <source>
        <dbReference type="Proteomes" id="UP001515500"/>
    </source>
</evidence>
<dbReference type="RefSeq" id="XP_039143931.1">
    <property type="nucleotide sequence ID" value="XM_039287997.1"/>
</dbReference>
<dbReference type="PANTHER" id="PTHR33067">
    <property type="entry name" value="RNA-DIRECTED DNA POLYMERASE-RELATED"/>
    <property type="match status" value="1"/>
</dbReference>
<gene>
    <name evidence="2" type="primary">LOC120281057</name>
</gene>
<sequence length="131" mass="15022">MEALAHLPRYARFLKELLMNKRILEEVSTITLRKECSTIISNRIPRKEKDQGGFIIPCTIGGILDEKALSNLGASINLMPYKIFQNLELGELKLIKMTLQLADCSVHHPMAIFKYVLVKLDRFIVAIHRIF</sequence>
<dbReference type="PANTHER" id="PTHR33067:SF9">
    <property type="entry name" value="RNA-DIRECTED DNA POLYMERASE"/>
    <property type="match status" value="1"/>
</dbReference>
<accession>A0AB40CVD9</accession>
<organism evidence="1 2">
    <name type="scientific">Dioscorea cayennensis subsp. rotundata</name>
    <name type="common">White Guinea yam</name>
    <name type="synonym">Dioscorea rotundata</name>
    <dbReference type="NCBI Taxonomy" id="55577"/>
    <lineage>
        <taxon>Eukaryota</taxon>
        <taxon>Viridiplantae</taxon>
        <taxon>Streptophyta</taxon>
        <taxon>Embryophyta</taxon>
        <taxon>Tracheophyta</taxon>
        <taxon>Spermatophyta</taxon>
        <taxon>Magnoliopsida</taxon>
        <taxon>Liliopsida</taxon>
        <taxon>Dioscoreales</taxon>
        <taxon>Dioscoreaceae</taxon>
        <taxon>Dioscorea</taxon>
    </lineage>
</organism>
<proteinExistence type="predicted"/>
<protein>
    <submittedName>
        <fullName evidence="2">Uncharacterized protein LOC120281057</fullName>
    </submittedName>
</protein>
<dbReference type="GeneID" id="120281057"/>
<evidence type="ECO:0000313" key="2">
    <source>
        <dbReference type="RefSeq" id="XP_039143931.1"/>
    </source>
</evidence>
<dbReference type="Gene3D" id="2.40.70.10">
    <property type="entry name" value="Acid Proteases"/>
    <property type="match status" value="1"/>
</dbReference>
<reference evidence="2" key="1">
    <citation type="submission" date="2025-08" db="UniProtKB">
        <authorList>
            <consortium name="RefSeq"/>
        </authorList>
    </citation>
    <scope>IDENTIFICATION</scope>
</reference>
<dbReference type="Proteomes" id="UP001515500">
    <property type="component" value="Chromosome 17"/>
</dbReference>
<name>A0AB40CVD9_DIOCR</name>
<dbReference type="InterPro" id="IPR021109">
    <property type="entry name" value="Peptidase_aspartic_dom_sf"/>
</dbReference>
<dbReference type="AlphaFoldDB" id="A0AB40CVD9"/>
<keyword evidence="1" id="KW-1185">Reference proteome</keyword>